<organism evidence="3">
    <name type="scientific">Cryptococcus bacillisporus CA1280</name>
    <dbReference type="NCBI Taxonomy" id="1296109"/>
    <lineage>
        <taxon>Eukaryota</taxon>
        <taxon>Fungi</taxon>
        <taxon>Dikarya</taxon>
        <taxon>Basidiomycota</taxon>
        <taxon>Agaricomycotina</taxon>
        <taxon>Tremellomycetes</taxon>
        <taxon>Tremellales</taxon>
        <taxon>Cryptococcaceae</taxon>
        <taxon>Cryptococcus</taxon>
        <taxon>Cryptococcus gattii species complex</taxon>
    </lineage>
</organism>
<dbReference type="GO" id="GO:0003676">
    <property type="term" value="F:nucleic acid binding"/>
    <property type="evidence" value="ECO:0007669"/>
    <property type="project" value="InterPro"/>
</dbReference>
<dbReference type="InterPro" id="IPR025239">
    <property type="entry name" value="DUF4187"/>
</dbReference>
<gene>
    <name evidence="3" type="ORF">I312_01193</name>
</gene>
<feature type="compositionally biased region" description="Basic and acidic residues" evidence="1">
    <location>
        <begin position="67"/>
        <end position="86"/>
    </location>
</feature>
<protein>
    <recommendedName>
        <fullName evidence="2">G-patch domain-containing protein</fullName>
    </recommendedName>
</protein>
<feature type="domain" description="G-patch" evidence="2">
    <location>
        <begin position="87"/>
        <end position="110"/>
    </location>
</feature>
<dbReference type="InterPro" id="IPR039249">
    <property type="entry name" value="GPATCH11"/>
</dbReference>
<dbReference type="PANTHER" id="PTHR21032:SF0">
    <property type="entry name" value="G PATCH DOMAIN-CONTAINING PROTEIN 11"/>
    <property type="match status" value="1"/>
</dbReference>
<dbReference type="InterPro" id="IPR000467">
    <property type="entry name" value="G_patch_dom"/>
</dbReference>
<feature type="region of interest" description="Disordered" evidence="1">
    <location>
        <begin position="332"/>
        <end position="380"/>
    </location>
</feature>
<evidence type="ECO:0000313" key="3">
    <source>
        <dbReference type="EMBL" id="KIR49045.1"/>
    </source>
</evidence>
<dbReference type="GO" id="GO:0000776">
    <property type="term" value="C:kinetochore"/>
    <property type="evidence" value="ECO:0007669"/>
    <property type="project" value="TreeGrafter"/>
</dbReference>
<evidence type="ECO:0000256" key="1">
    <source>
        <dbReference type="SAM" id="MobiDB-lite"/>
    </source>
</evidence>
<name>A0A0D0VUE9_CRYGA</name>
<dbReference type="Pfam" id="PF13821">
    <property type="entry name" value="DUF4187"/>
    <property type="match status" value="1"/>
</dbReference>
<feature type="compositionally biased region" description="Low complexity" evidence="1">
    <location>
        <begin position="284"/>
        <end position="303"/>
    </location>
</feature>
<dbReference type="PROSITE" id="PS50174">
    <property type="entry name" value="G_PATCH"/>
    <property type="match status" value="1"/>
</dbReference>
<evidence type="ECO:0000259" key="2">
    <source>
        <dbReference type="PROSITE" id="PS50174"/>
    </source>
</evidence>
<accession>A0A0D0VUE9</accession>
<dbReference type="AlphaFoldDB" id="A0A0D0VUE9"/>
<proteinExistence type="predicted"/>
<reference evidence="3" key="1">
    <citation type="submission" date="2015-01" db="EMBL/GenBank/DDBJ databases">
        <title>The Genome Sequence of Cryptococcus gattii CA1280.</title>
        <authorList>
            <consortium name="The Broad Institute Genomics Platform"/>
            <person name="Cuomo C."/>
            <person name="Litvintseva A."/>
            <person name="Chen Y."/>
            <person name="Heitman J."/>
            <person name="Sun S."/>
            <person name="Springer D."/>
            <person name="Dromer F."/>
            <person name="Young S."/>
            <person name="Zeng Q."/>
            <person name="Gargeya S."/>
            <person name="Abouelleil A."/>
            <person name="Alvarado L."/>
            <person name="Chapman S.B."/>
            <person name="Gainer-Dewar J."/>
            <person name="Goldberg J."/>
            <person name="Griggs A."/>
            <person name="Gujja S."/>
            <person name="Hansen M."/>
            <person name="Howarth C."/>
            <person name="Imamovic A."/>
            <person name="Larimer J."/>
            <person name="Murphy C."/>
            <person name="Naylor J."/>
            <person name="Pearson M."/>
            <person name="Priest M."/>
            <person name="Roberts A."/>
            <person name="Saif S."/>
            <person name="Shea T."/>
            <person name="Sykes S."/>
            <person name="Wortman J."/>
            <person name="Nusbaum C."/>
            <person name="Birren B."/>
        </authorList>
    </citation>
    <scope>NUCLEOTIDE SEQUENCE [LARGE SCALE GENOMIC DNA]</scope>
    <source>
        <strain evidence="3">CA1280</strain>
    </source>
</reference>
<dbReference type="Pfam" id="PF01585">
    <property type="entry name" value="G-patch"/>
    <property type="match status" value="1"/>
</dbReference>
<dbReference type="EMBL" id="KN847975">
    <property type="protein sequence ID" value="KIR49045.1"/>
    <property type="molecule type" value="Genomic_DNA"/>
</dbReference>
<dbReference type="PANTHER" id="PTHR21032">
    <property type="entry name" value="G PATCH DOMAIN-CONTAINING PROTEIN 11"/>
    <property type="match status" value="1"/>
</dbReference>
<feature type="region of interest" description="Disordered" evidence="1">
    <location>
        <begin position="1"/>
        <end position="202"/>
    </location>
</feature>
<sequence>MSDSEDDFMSDKFLVHAPPPEPLNYSARRAKESLKSQRLGQAKNQLKLKDLEEQRRKEGLETSLFERFGDDRGNSKDKETAEEARKGGNKAIEMMMKMGWKVGQGLGKKQSPSPPSRPAPSSRGGIGNKRLRLDDEHESEDEKNGQGHQGGLKDERERERESTHLRTEPIRISLWTRRKGLSARSPSPPPLPLNTANRNPDALDSAKMEQLGRATEGFRDRQRVEWAEKERERKGKKARELLVEMDQEKGVNFHPLHVLPFDPLGTLPRPLLKLIYPSQLDLLSPSPSGSPASSPSRSLPKLSTYGKEENISAAEKLREQLRRDMLTDLDLGIGQSGGAGEEEEEGVVRFGVEDSRVERPRREPEREGEGGEQEHKEEVDYKDVNWEEMVPGTKRVLSMDPATYLTFTVDQLRHEHLFCFWCAYKYKSYEEMEEPGGCPGEEEDDH</sequence>
<feature type="compositionally biased region" description="Basic and acidic residues" evidence="1">
    <location>
        <begin position="47"/>
        <end position="60"/>
    </location>
</feature>
<feature type="compositionally biased region" description="Basic and acidic residues" evidence="1">
    <location>
        <begin position="351"/>
        <end position="380"/>
    </location>
</feature>
<dbReference type="HOGENOM" id="CLU_660588_0_0_1"/>
<feature type="region of interest" description="Disordered" evidence="1">
    <location>
        <begin position="284"/>
        <end position="311"/>
    </location>
</feature>
<feature type="compositionally biased region" description="Basic and acidic residues" evidence="1">
    <location>
        <begin position="131"/>
        <end position="169"/>
    </location>
</feature>
<dbReference type="OrthoDB" id="786951at2759"/>
<dbReference type="SMART" id="SM01173">
    <property type="entry name" value="DUF4187"/>
    <property type="match status" value="1"/>
</dbReference>